<evidence type="ECO:0000256" key="1">
    <source>
        <dbReference type="ARBA" id="ARBA00004141"/>
    </source>
</evidence>
<evidence type="ECO:0000256" key="7">
    <source>
        <dbReference type="SAM" id="Phobius"/>
    </source>
</evidence>
<feature type="transmembrane region" description="Helical" evidence="7">
    <location>
        <begin position="268"/>
        <end position="296"/>
    </location>
</feature>
<evidence type="ECO:0000256" key="6">
    <source>
        <dbReference type="SAM" id="MobiDB-lite"/>
    </source>
</evidence>
<reference evidence="8" key="1">
    <citation type="submission" date="2020-11" db="EMBL/GenBank/DDBJ databases">
        <authorList>
            <person name="Tran Van P."/>
        </authorList>
    </citation>
    <scope>NUCLEOTIDE SEQUENCE</scope>
</reference>
<accession>A0A7R9G955</accession>
<proteinExistence type="predicted"/>
<keyword evidence="2" id="KW-0813">Transport</keyword>
<evidence type="ECO:0000256" key="2">
    <source>
        <dbReference type="ARBA" id="ARBA00022448"/>
    </source>
</evidence>
<dbReference type="SUPFAM" id="SSF103473">
    <property type="entry name" value="MFS general substrate transporter"/>
    <property type="match status" value="1"/>
</dbReference>
<dbReference type="Pfam" id="PF07690">
    <property type="entry name" value="MFS_1"/>
    <property type="match status" value="1"/>
</dbReference>
<keyword evidence="5 7" id="KW-0472">Membrane</keyword>
<keyword evidence="4 7" id="KW-1133">Transmembrane helix</keyword>
<evidence type="ECO:0000313" key="8">
    <source>
        <dbReference type="EMBL" id="CAD7273804.1"/>
    </source>
</evidence>
<dbReference type="Gene3D" id="1.20.1250.20">
    <property type="entry name" value="MFS general substrate transporter like domains"/>
    <property type="match status" value="1"/>
</dbReference>
<evidence type="ECO:0000313" key="9">
    <source>
        <dbReference type="Proteomes" id="UP000678499"/>
    </source>
</evidence>
<protein>
    <submittedName>
        <fullName evidence="8">Uncharacterized protein</fullName>
    </submittedName>
</protein>
<dbReference type="InterPro" id="IPR036259">
    <property type="entry name" value="MFS_trans_sf"/>
</dbReference>
<sequence>MDWIRTLFCVGSESADPSSSPPPPPGQPELDSLLIPPDRIKSGGSLVNFWRSRVGHDPIDATREPRHIRLGYPRHFDESPAVIIPAKHVASSDDGVRHRNKPHPLQDFDDFCGVKEASPTGNFKSPDDMTFISHAEGGAGIAETEIALENEEFGEEEGGGEGYGEGEGDDDLFKKPKIIGFTIDDALEYIGFGSYQLLLTLVAGLGWMAAGMVTVMVTILNPSLQCAWHIAAWKQAVLAVSLFAGMGSSGFFWGYMADRFGRRRTLMAASWLLFYECVLCTFTPSYVWILFLRWMVGFSLGCMPQNNTLCRGDAKIPQRTMRHHSSGFLGPRMFGGDLYWDLLCTITLEKPSVLYFTGSFSVCLDYWRNKTWASFGLKCPVDQHAGTLLTLITMNYTKEVTDSKIQTTAFPTHIRSVAMGLSMAYPVDPRCPVDNTELIQNMTNPCRPQPPKDPCDVSPVGGKTGRMELLALRMPLPVPGFATGVAPAWFPSDTGLSSLEPVGGATGTTFINCSISIGLRGWGELEVQGLGGVFLSIQPINRREIQGILGSQYPQKEKPLLEKKGNGMVVVMASDAPAPAPATLACLRYNMRQQTSMVGKSCPPAEAMSRVLIPPGIPFMSVTHTHLGNSW</sequence>
<evidence type="ECO:0000256" key="3">
    <source>
        <dbReference type="ARBA" id="ARBA00022692"/>
    </source>
</evidence>
<evidence type="ECO:0000256" key="4">
    <source>
        <dbReference type="ARBA" id="ARBA00022989"/>
    </source>
</evidence>
<dbReference type="PANTHER" id="PTHR23511:SF5">
    <property type="entry name" value="MAJOR FACILITATOR-TYPE TRANSPORTER HXNZ-RELATED"/>
    <property type="match status" value="1"/>
</dbReference>
<feature type="transmembrane region" description="Helical" evidence="7">
    <location>
        <begin position="197"/>
        <end position="220"/>
    </location>
</feature>
<keyword evidence="3 7" id="KW-0812">Transmembrane</keyword>
<organism evidence="8">
    <name type="scientific">Notodromas monacha</name>
    <dbReference type="NCBI Taxonomy" id="399045"/>
    <lineage>
        <taxon>Eukaryota</taxon>
        <taxon>Metazoa</taxon>
        <taxon>Ecdysozoa</taxon>
        <taxon>Arthropoda</taxon>
        <taxon>Crustacea</taxon>
        <taxon>Oligostraca</taxon>
        <taxon>Ostracoda</taxon>
        <taxon>Podocopa</taxon>
        <taxon>Podocopida</taxon>
        <taxon>Cypridocopina</taxon>
        <taxon>Cypridoidea</taxon>
        <taxon>Cyprididae</taxon>
        <taxon>Notodromas</taxon>
    </lineage>
</organism>
<dbReference type="EMBL" id="CAJPEX010000175">
    <property type="protein sequence ID" value="CAG0913956.1"/>
    <property type="molecule type" value="Genomic_DNA"/>
</dbReference>
<dbReference type="AlphaFoldDB" id="A0A7R9G955"/>
<dbReference type="PANTHER" id="PTHR23511">
    <property type="entry name" value="SYNAPTIC VESICLE GLYCOPROTEIN 2"/>
    <property type="match status" value="1"/>
</dbReference>
<comment type="subcellular location">
    <subcellularLocation>
        <location evidence="1">Membrane</location>
        <topology evidence="1">Multi-pass membrane protein</topology>
    </subcellularLocation>
</comment>
<keyword evidence="9" id="KW-1185">Reference proteome</keyword>
<evidence type="ECO:0000256" key="5">
    <source>
        <dbReference type="ARBA" id="ARBA00023136"/>
    </source>
</evidence>
<dbReference type="GO" id="GO:0022857">
    <property type="term" value="F:transmembrane transporter activity"/>
    <property type="evidence" value="ECO:0007669"/>
    <property type="project" value="InterPro"/>
</dbReference>
<dbReference type="EMBL" id="OA882212">
    <property type="protein sequence ID" value="CAD7273804.1"/>
    <property type="molecule type" value="Genomic_DNA"/>
</dbReference>
<dbReference type="InterPro" id="IPR011701">
    <property type="entry name" value="MFS"/>
</dbReference>
<feature type="region of interest" description="Disordered" evidence="6">
    <location>
        <begin position="12"/>
        <end position="37"/>
    </location>
</feature>
<dbReference type="GO" id="GO:0016020">
    <property type="term" value="C:membrane"/>
    <property type="evidence" value="ECO:0007669"/>
    <property type="project" value="UniProtKB-SubCell"/>
</dbReference>
<dbReference type="Proteomes" id="UP000678499">
    <property type="component" value="Unassembled WGS sequence"/>
</dbReference>
<feature type="transmembrane region" description="Helical" evidence="7">
    <location>
        <begin position="232"/>
        <end position="256"/>
    </location>
</feature>
<dbReference type="OrthoDB" id="4139357at2759"/>
<gene>
    <name evidence="8" type="ORF">NMOB1V02_LOCUS1674</name>
</gene>
<name>A0A7R9G955_9CRUS</name>